<gene>
    <name evidence="6" type="primary">ftsA_8</name>
    <name evidence="6" type="ORF">SDC9_06205</name>
</gene>
<keyword evidence="1" id="KW-1003">Cell membrane</keyword>
<dbReference type="GO" id="GO:0009898">
    <property type="term" value="C:cytoplasmic side of plasma membrane"/>
    <property type="evidence" value="ECO:0007669"/>
    <property type="project" value="TreeGrafter"/>
</dbReference>
<dbReference type="GO" id="GO:0051301">
    <property type="term" value="P:cell division"/>
    <property type="evidence" value="ECO:0007669"/>
    <property type="project" value="UniProtKB-KW"/>
</dbReference>
<keyword evidence="2 6" id="KW-0132">Cell division</keyword>
<dbReference type="InterPro" id="IPR003494">
    <property type="entry name" value="SHS2_FtsA"/>
</dbReference>
<dbReference type="InterPro" id="IPR050696">
    <property type="entry name" value="FtsA/MreB"/>
</dbReference>
<dbReference type="Pfam" id="PF02491">
    <property type="entry name" value="SHS2_FTSA"/>
    <property type="match status" value="1"/>
</dbReference>
<dbReference type="InterPro" id="IPR043129">
    <property type="entry name" value="ATPase_NBD"/>
</dbReference>
<dbReference type="AlphaFoldDB" id="A0A644T1B9"/>
<dbReference type="NCBIfam" id="TIGR01174">
    <property type="entry name" value="ftsA"/>
    <property type="match status" value="1"/>
</dbReference>
<keyword evidence="3" id="KW-0472">Membrane</keyword>
<evidence type="ECO:0000259" key="5">
    <source>
        <dbReference type="SMART" id="SM00842"/>
    </source>
</evidence>
<protein>
    <submittedName>
        <fullName evidence="6">Cell division protein FtsA</fullName>
    </submittedName>
</protein>
<evidence type="ECO:0000313" key="6">
    <source>
        <dbReference type="EMBL" id="MPL60644.1"/>
    </source>
</evidence>
<accession>A0A644T1B9</accession>
<dbReference type="SUPFAM" id="SSF53067">
    <property type="entry name" value="Actin-like ATPase domain"/>
    <property type="match status" value="2"/>
</dbReference>
<dbReference type="InterPro" id="IPR020823">
    <property type="entry name" value="Cell_div_FtsA"/>
</dbReference>
<sequence>MDKRHILGIDVGTAAVKVFSGTMADENDIIINSIGLMPTRGLDKGVISDCNALSASIRQAVNCVIAADQIAGINAYLGIGGMGLNSLHCAGSVAPLSPKAITSEDIDRVCRSAVLAGVPTGLAALHVLPLCFWVDKERQTVIPIGKKGACLEVEVFIVTVPQASLNELIEAVQKTGIHVAGVVANSIVGTQALQAHDGGTRGIVVDIGAGITEIALYQEGVIYYSASLPLGGNYITRDIVKALEISEQHAEGVKRYYSRLDRALRGQAVMLDCNDYGTIDKQVSYDFLSNVIESRVEEIVFFLQEYVKGLKVDHPIDEILFTGGCSALPSFSIALEKCFGVQVKIKVPDQLLAEYAYPSNTACYGIMLHAAHHSARMELEFSTNPWSTFFKKIRKFF</sequence>
<organism evidence="6">
    <name type="scientific">bioreactor metagenome</name>
    <dbReference type="NCBI Taxonomy" id="1076179"/>
    <lineage>
        <taxon>unclassified sequences</taxon>
        <taxon>metagenomes</taxon>
        <taxon>ecological metagenomes</taxon>
    </lineage>
</organism>
<dbReference type="Pfam" id="PF14450">
    <property type="entry name" value="FtsA"/>
    <property type="match status" value="1"/>
</dbReference>
<feature type="domain" description="SHS2" evidence="5">
    <location>
        <begin position="6"/>
        <end position="193"/>
    </location>
</feature>
<dbReference type="SMART" id="SM00842">
    <property type="entry name" value="FtsA"/>
    <property type="match status" value="1"/>
</dbReference>
<proteinExistence type="predicted"/>
<dbReference type="Gene3D" id="3.30.420.40">
    <property type="match status" value="1"/>
</dbReference>
<dbReference type="EMBL" id="VSSQ01000012">
    <property type="protein sequence ID" value="MPL60644.1"/>
    <property type="molecule type" value="Genomic_DNA"/>
</dbReference>
<dbReference type="GO" id="GO:0032153">
    <property type="term" value="C:cell division site"/>
    <property type="evidence" value="ECO:0007669"/>
    <property type="project" value="TreeGrafter"/>
</dbReference>
<reference evidence="6" key="1">
    <citation type="submission" date="2019-08" db="EMBL/GenBank/DDBJ databases">
        <authorList>
            <person name="Kucharzyk K."/>
            <person name="Murdoch R.W."/>
            <person name="Higgins S."/>
            <person name="Loffler F."/>
        </authorList>
    </citation>
    <scope>NUCLEOTIDE SEQUENCE</scope>
</reference>
<keyword evidence="4" id="KW-0131">Cell cycle</keyword>
<evidence type="ECO:0000256" key="3">
    <source>
        <dbReference type="ARBA" id="ARBA00023136"/>
    </source>
</evidence>
<evidence type="ECO:0000256" key="1">
    <source>
        <dbReference type="ARBA" id="ARBA00022475"/>
    </source>
</evidence>
<evidence type="ECO:0000256" key="2">
    <source>
        <dbReference type="ARBA" id="ARBA00022618"/>
    </source>
</evidence>
<evidence type="ECO:0000256" key="4">
    <source>
        <dbReference type="ARBA" id="ARBA00023306"/>
    </source>
</evidence>
<dbReference type="PIRSF" id="PIRSF003101">
    <property type="entry name" value="FtsA"/>
    <property type="match status" value="1"/>
</dbReference>
<name>A0A644T1B9_9ZZZZ</name>
<comment type="caution">
    <text evidence="6">The sequence shown here is derived from an EMBL/GenBank/DDBJ whole genome shotgun (WGS) entry which is preliminary data.</text>
</comment>
<dbReference type="PANTHER" id="PTHR32432:SF4">
    <property type="entry name" value="CELL DIVISION PROTEIN FTSA"/>
    <property type="match status" value="1"/>
</dbReference>
<dbReference type="PANTHER" id="PTHR32432">
    <property type="entry name" value="CELL DIVISION PROTEIN FTSA-RELATED"/>
    <property type="match status" value="1"/>
</dbReference>